<dbReference type="Proteomes" id="UP000015105">
    <property type="component" value="Chromosome 3D"/>
</dbReference>
<reference evidence="10" key="3">
    <citation type="journal article" date="2017" name="Nature">
        <title>Genome sequence of the progenitor of the wheat D genome Aegilops tauschii.</title>
        <authorList>
            <person name="Luo M.C."/>
            <person name="Gu Y.Q."/>
            <person name="Puiu D."/>
            <person name="Wang H."/>
            <person name="Twardziok S.O."/>
            <person name="Deal K.R."/>
            <person name="Huo N."/>
            <person name="Zhu T."/>
            <person name="Wang L."/>
            <person name="Wang Y."/>
            <person name="McGuire P.E."/>
            <person name="Liu S."/>
            <person name="Long H."/>
            <person name="Ramasamy R.K."/>
            <person name="Rodriguez J.C."/>
            <person name="Van S.L."/>
            <person name="Yuan L."/>
            <person name="Wang Z."/>
            <person name="Xia Z."/>
            <person name="Xiao L."/>
            <person name="Anderson O.D."/>
            <person name="Ouyang S."/>
            <person name="Liang Y."/>
            <person name="Zimin A.V."/>
            <person name="Pertea G."/>
            <person name="Qi P."/>
            <person name="Bennetzen J.L."/>
            <person name="Dai X."/>
            <person name="Dawson M.W."/>
            <person name="Muller H.G."/>
            <person name="Kugler K."/>
            <person name="Rivarola-Duarte L."/>
            <person name="Spannagl M."/>
            <person name="Mayer K.F.X."/>
            <person name="Lu F.H."/>
            <person name="Bevan M.W."/>
            <person name="Leroy P."/>
            <person name="Li P."/>
            <person name="You F.M."/>
            <person name="Sun Q."/>
            <person name="Liu Z."/>
            <person name="Lyons E."/>
            <person name="Wicker T."/>
            <person name="Salzberg S.L."/>
            <person name="Devos K.M."/>
            <person name="Dvorak J."/>
        </authorList>
    </citation>
    <scope>NUCLEOTIDE SEQUENCE [LARGE SCALE GENOMIC DNA]</scope>
    <source>
        <strain evidence="10">cv. AL8/78</strain>
    </source>
</reference>
<keyword evidence="11" id="KW-1185">Reference proteome</keyword>
<dbReference type="GO" id="GO:0005886">
    <property type="term" value="C:plasma membrane"/>
    <property type="evidence" value="ECO:0007669"/>
    <property type="project" value="UniProtKB-SubCell"/>
</dbReference>
<dbReference type="InterPro" id="IPR036312">
    <property type="entry name" value="Bifun_inhib/LTP/seed_sf"/>
</dbReference>
<feature type="domain" description="Bifunctional inhibitor/plant lipid transfer protein/seed storage helical" evidence="9">
    <location>
        <begin position="106"/>
        <end position="185"/>
    </location>
</feature>
<reference evidence="10" key="4">
    <citation type="submission" date="2019-03" db="UniProtKB">
        <authorList>
            <consortium name="EnsemblPlants"/>
        </authorList>
    </citation>
    <scope>IDENTIFICATION</scope>
</reference>
<dbReference type="Gramene" id="AET3Gv20764700.1">
    <property type="protein sequence ID" value="AET3Gv20764700.1"/>
    <property type="gene ID" value="AET3Gv20764700"/>
</dbReference>
<keyword evidence="4" id="KW-0732">Signal</keyword>
<dbReference type="EnsemblPlants" id="AET3Gv20764700.1">
    <property type="protein sequence ID" value="AET3Gv20764700.1"/>
    <property type="gene ID" value="AET3Gv20764700"/>
</dbReference>
<protein>
    <recommendedName>
        <fullName evidence="9">Bifunctional inhibitor/plant lipid transfer protein/seed storage helical domain-containing protein</fullName>
    </recommendedName>
</protein>
<comment type="subcellular location">
    <subcellularLocation>
        <location evidence="1">Cell membrane</location>
        <topology evidence="1">Lipid-anchor</topology>
        <topology evidence="1">GPI-anchor</topology>
    </subcellularLocation>
</comment>
<sequence length="253" mass="25609">MHAARPTGPFRRTATTPTTAALFPAIYNRAHTSVTRTRPCLQSIAIHHHLPPKSQANKHAIASMATLRRCSGLLLAAVALALAAGMAAAQGPAGAPAPAAGISSECMTAVLNMSDCLPYVESGSKTRHPDKACCPELDGLLQSNPVCLCQLLAGGADSYGISVDYKRAMALPGVCRLNAPPLSACAAFGVPVGPSSAPLTGVPSPSATGPLMPENPPSATPSKSKSHAPGRLNGRGLVALAALPLAITAAAMF</sequence>
<evidence type="ECO:0000313" key="11">
    <source>
        <dbReference type="Proteomes" id="UP000015105"/>
    </source>
</evidence>
<dbReference type="FunFam" id="1.10.110.10:FF:000001">
    <property type="entry name" value="Bifunctional inhibitor/lipid-transfer protein/seed storage 2S albumin superfamily protein"/>
    <property type="match status" value="1"/>
</dbReference>
<evidence type="ECO:0000256" key="2">
    <source>
        <dbReference type="ARBA" id="ARBA00009748"/>
    </source>
</evidence>
<dbReference type="InterPro" id="IPR016140">
    <property type="entry name" value="Bifunc_inhib/LTP/seed_store"/>
</dbReference>
<dbReference type="SMART" id="SM00499">
    <property type="entry name" value="AAI"/>
    <property type="match status" value="1"/>
</dbReference>
<organism evidence="10 11">
    <name type="scientific">Aegilops tauschii subsp. strangulata</name>
    <name type="common">Goatgrass</name>
    <dbReference type="NCBI Taxonomy" id="200361"/>
    <lineage>
        <taxon>Eukaryota</taxon>
        <taxon>Viridiplantae</taxon>
        <taxon>Streptophyta</taxon>
        <taxon>Embryophyta</taxon>
        <taxon>Tracheophyta</taxon>
        <taxon>Spermatophyta</taxon>
        <taxon>Magnoliopsida</taxon>
        <taxon>Liliopsida</taxon>
        <taxon>Poales</taxon>
        <taxon>Poaceae</taxon>
        <taxon>BOP clade</taxon>
        <taxon>Pooideae</taxon>
        <taxon>Triticodae</taxon>
        <taxon>Triticeae</taxon>
        <taxon>Triticinae</taxon>
        <taxon>Aegilops</taxon>
    </lineage>
</organism>
<comment type="similarity">
    <text evidence="2">Belongs to the plant LTP family.</text>
</comment>
<accession>A0A453FS97</accession>
<dbReference type="GO" id="GO:0098552">
    <property type="term" value="C:side of membrane"/>
    <property type="evidence" value="ECO:0007669"/>
    <property type="project" value="UniProtKB-KW"/>
</dbReference>
<keyword evidence="5" id="KW-1015">Disulfide bond</keyword>
<evidence type="ECO:0000256" key="5">
    <source>
        <dbReference type="ARBA" id="ARBA00023157"/>
    </source>
</evidence>
<evidence type="ECO:0000256" key="8">
    <source>
        <dbReference type="SAM" id="MobiDB-lite"/>
    </source>
</evidence>
<evidence type="ECO:0000256" key="7">
    <source>
        <dbReference type="ARBA" id="ARBA00023288"/>
    </source>
</evidence>
<dbReference type="SUPFAM" id="SSF47699">
    <property type="entry name" value="Bifunctional inhibitor/lipid-transfer protein/seed storage 2S albumin"/>
    <property type="match status" value="1"/>
</dbReference>
<reference evidence="11" key="1">
    <citation type="journal article" date="2014" name="Science">
        <title>Ancient hybridizations among the ancestral genomes of bread wheat.</title>
        <authorList>
            <consortium name="International Wheat Genome Sequencing Consortium,"/>
            <person name="Marcussen T."/>
            <person name="Sandve S.R."/>
            <person name="Heier L."/>
            <person name="Spannagl M."/>
            <person name="Pfeifer M."/>
            <person name="Jakobsen K.S."/>
            <person name="Wulff B.B."/>
            <person name="Steuernagel B."/>
            <person name="Mayer K.F."/>
            <person name="Olsen O.A."/>
        </authorList>
    </citation>
    <scope>NUCLEOTIDE SEQUENCE [LARGE SCALE GENOMIC DNA]</scope>
    <source>
        <strain evidence="11">cv. AL8/78</strain>
    </source>
</reference>
<dbReference type="Gene3D" id="1.10.110.10">
    <property type="entry name" value="Plant lipid-transfer and hydrophobic proteins"/>
    <property type="match status" value="1"/>
</dbReference>
<reference evidence="11" key="2">
    <citation type="journal article" date="2017" name="Nat. Plants">
        <title>The Aegilops tauschii genome reveals multiple impacts of transposons.</title>
        <authorList>
            <person name="Zhao G."/>
            <person name="Zou C."/>
            <person name="Li K."/>
            <person name="Wang K."/>
            <person name="Li T."/>
            <person name="Gao L."/>
            <person name="Zhang X."/>
            <person name="Wang H."/>
            <person name="Yang Z."/>
            <person name="Liu X."/>
            <person name="Jiang W."/>
            <person name="Mao L."/>
            <person name="Kong X."/>
            <person name="Jiao Y."/>
            <person name="Jia J."/>
        </authorList>
    </citation>
    <scope>NUCLEOTIDE SEQUENCE [LARGE SCALE GENOMIC DNA]</scope>
    <source>
        <strain evidence="11">cv. AL8/78</strain>
    </source>
</reference>
<evidence type="ECO:0000256" key="3">
    <source>
        <dbReference type="ARBA" id="ARBA00022622"/>
    </source>
</evidence>
<dbReference type="InterPro" id="IPR043325">
    <property type="entry name" value="LTSS"/>
</dbReference>
<keyword evidence="3" id="KW-0472">Membrane</keyword>
<dbReference type="CDD" id="cd00010">
    <property type="entry name" value="AAI_LTSS"/>
    <property type="match status" value="1"/>
</dbReference>
<name>A0A453FS97_AEGTS</name>
<keyword evidence="3" id="KW-0336">GPI-anchor</keyword>
<proteinExistence type="inferred from homology"/>
<dbReference type="AlphaFoldDB" id="A0A453FS97"/>
<reference evidence="10" key="5">
    <citation type="journal article" date="2021" name="G3 (Bethesda)">
        <title>Aegilops tauschii genome assembly Aet v5.0 features greater sequence contiguity and improved annotation.</title>
        <authorList>
            <person name="Wang L."/>
            <person name="Zhu T."/>
            <person name="Rodriguez J.C."/>
            <person name="Deal K.R."/>
            <person name="Dubcovsky J."/>
            <person name="McGuire P.E."/>
            <person name="Lux T."/>
            <person name="Spannagl M."/>
            <person name="Mayer K.F.X."/>
            <person name="Baldrich P."/>
            <person name="Meyers B.C."/>
            <person name="Huo N."/>
            <person name="Gu Y.Q."/>
            <person name="Zhou H."/>
            <person name="Devos K.M."/>
            <person name="Bennetzen J.L."/>
            <person name="Unver T."/>
            <person name="Budak H."/>
            <person name="Gulick P.J."/>
            <person name="Galiba G."/>
            <person name="Kalapos B."/>
            <person name="Nelson D.R."/>
            <person name="Li P."/>
            <person name="You F.M."/>
            <person name="Luo M.C."/>
            <person name="Dvorak J."/>
        </authorList>
    </citation>
    <scope>NUCLEOTIDE SEQUENCE [LARGE SCALE GENOMIC DNA]</scope>
    <source>
        <strain evidence="10">cv. AL8/78</strain>
    </source>
</reference>
<evidence type="ECO:0000259" key="9">
    <source>
        <dbReference type="SMART" id="SM00499"/>
    </source>
</evidence>
<evidence type="ECO:0000256" key="1">
    <source>
        <dbReference type="ARBA" id="ARBA00004609"/>
    </source>
</evidence>
<feature type="region of interest" description="Disordered" evidence="8">
    <location>
        <begin position="199"/>
        <end position="230"/>
    </location>
</feature>
<dbReference type="Pfam" id="PF14368">
    <property type="entry name" value="LTP_2"/>
    <property type="match status" value="1"/>
</dbReference>
<keyword evidence="7" id="KW-0449">Lipoprotein</keyword>
<evidence type="ECO:0000313" key="10">
    <source>
        <dbReference type="EnsemblPlants" id="AET3Gv20764700.1"/>
    </source>
</evidence>
<evidence type="ECO:0000256" key="6">
    <source>
        <dbReference type="ARBA" id="ARBA00023180"/>
    </source>
</evidence>
<keyword evidence="6" id="KW-0325">Glycoprotein</keyword>
<dbReference type="STRING" id="200361.A0A453FS97"/>
<dbReference type="PANTHER" id="PTHR33044">
    <property type="entry name" value="BIFUNCTIONAL INHIBITOR/LIPID-TRANSFER PROTEIN/SEED STORAGE 2S ALBUMIN SUPERFAMILY PROTEIN-RELATED"/>
    <property type="match status" value="1"/>
</dbReference>
<evidence type="ECO:0000256" key="4">
    <source>
        <dbReference type="ARBA" id="ARBA00022729"/>
    </source>
</evidence>